<dbReference type="Proteomes" id="UP001732700">
    <property type="component" value="Chromosome 7C"/>
</dbReference>
<proteinExistence type="predicted"/>
<reference evidence="1" key="2">
    <citation type="submission" date="2025-09" db="UniProtKB">
        <authorList>
            <consortium name="EnsemblPlants"/>
        </authorList>
    </citation>
    <scope>IDENTIFICATION</scope>
</reference>
<dbReference type="EnsemblPlants" id="AVESA.00010b.r2.7CG0681540.1">
    <property type="protein sequence ID" value="AVESA.00010b.r2.7CG0681540.1.CDS"/>
    <property type="gene ID" value="AVESA.00010b.r2.7CG0681540"/>
</dbReference>
<reference evidence="1" key="1">
    <citation type="submission" date="2021-05" db="EMBL/GenBank/DDBJ databases">
        <authorList>
            <person name="Scholz U."/>
            <person name="Mascher M."/>
            <person name="Fiebig A."/>
        </authorList>
    </citation>
    <scope>NUCLEOTIDE SEQUENCE [LARGE SCALE GENOMIC DNA]</scope>
</reference>
<sequence>MSGLLPVLFLRPSRLLVLPAPPHPYHSSRRPAPSSRLLARAPTAGRRIRFSDSDSTSLTKQKALCSLGTAMGISKVTGIAATTLLVASLALRKAGAWTAVTAPILATSCVAYVVTVASHTAVNVPWILGKSPSGRFPLWSSVLFGPFLILARNYAKVKRFLRKENVYDEIAQGLYLGGWPFMEKHLPPGNPSVVDCTCELPRSGFVKVDEYICLATWDTRAPAPSQIEFAARWACEKRAQGKPVLVHCAFGHGRSACVMCAILVAMGIAENWKDAENVIRGKRKIKMNALHRKTLEDWSKTRVVQKKEN</sequence>
<keyword evidence="2" id="KW-1185">Reference proteome</keyword>
<evidence type="ECO:0000313" key="2">
    <source>
        <dbReference type="Proteomes" id="UP001732700"/>
    </source>
</evidence>
<evidence type="ECO:0000313" key="1">
    <source>
        <dbReference type="EnsemblPlants" id="AVESA.00010b.r2.7CG0681540.1.CDS"/>
    </source>
</evidence>
<name>A0ACD5ZWA5_AVESA</name>
<accession>A0ACD5ZWA5</accession>
<organism evidence="1 2">
    <name type="scientific">Avena sativa</name>
    <name type="common">Oat</name>
    <dbReference type="NCBI Taxonomy" id="4498"/>
    <lineage>
        <taxon>Eukaryota</taxon>
        <taxon>Viridiplantae</taxon>
        <taxon>Streptophyta</taxon>
        <taxon>Embryophyta</taxon>
        <taxon>Tracheophyta</taxon>
        <taxon>Spermatophyta</taxon>
        <taxon>Magnoliopsida</taxon>
        <taxon>Liliopsida</taxon>
        <taxon>Poales</taxon>
        <taxon>Poaceae</taxon>
        <taxon>BOP clade</taxon>
        <taxon>Pooideae</taxon>
        <taxon>Poodae</taxon>
        <taxon>Poeae</taxon>
        <taxon>Poeae Chloroplast Group 1 (Aveneae type)</taxon>
        <taxon>Aveninae</taxon>
        <taxon>Avena</taxon>
    </lineage>
</organism>
<protein>
    <submittedName>
        <fullName evidence="1">Uncharacterized protein</fullName>
    </submittedName>
</protein>